<gene>
    <name evidence="1" type="ORF">CEURO_LOCUS11948</name>
</gene>
<dbReference type="OrthoDB" id="1045822at2759"/>
<dbReference type="InterPro" id="IPR006461">
    <property type="entry name" value="PLAC_motif_containing"/>
</dbReference>
<dbReference type="EMBL" id="CAMAPE010000029">
    <property type="protein sequence ID" value="CAH9092428.1"/>
    <property type="molecule type" value="Genomic_DNA"/>
</dbReference>
<keyword evidence="2" id="KW-1185">Reference proteome</keyword>
<comment type="caution">
    <text evidence="1">The sequence shown here is derived from an EMBL/GenBank/DDBJ whole genome shotgun (WGS) entry which is preliminary data.</text>
</comment>
<sequence>MAAEGTYVQLNKEQDVVDNITPGELNQPIDIDKLTCRRCPECGQPLPKSHQPPADEEWTTGIFGCTEDIDSCLIGLFCPCVLFGRNVESLNEEISQAGACGGHIICVEGGIMLAVATAAMHGIDPDTMCLITEGLLFTWWVCGIYTGMARQALQRKYHLKDAPCDPCLVHCCLHWCAVCQEYREMRNHLAENASSVTIVEPPPVQRMNTDMKQEAQVSSGKEIVPLSCIVEMQPPSS</sequence>
<evidence type="ECO:0000313" key="1">
    <source>
        <dbReference type="EMBL" id="CAH9092428.1"/>
    </source>
</evidence>
<proteinExistence type="predicted"/>
<dbReference type="Proteomes" id="UP001152484">
    <property type="component" value="Unassembled WGS sequence"/>
</dbReference>
<accession>A0A9P1EAR2</accession>
<protein>
    <recommendedName>
        <fullName evidence="3">Cell number regulator 6</fullName>
    </recommendedName>
</protein>
<reference evidence="1" key="1">
    <citation type="submission" date="2022-07" db="EMBL/GenBank/DDBJ databases">
        <authorList>
            <person name="Macas J."/>
            <person name="Novak P."/>
            <person name="Neumann P."/>
        </authorList>
    </citation>
    <scope>NUCLEOTIDE SEQUENCE</scope>
</reference>
<dbReference type="NCBIfam" id="TIGR01571">
    <property type="entry name" value="A_thal_Cys_rich"/>
    <property type="match status" value="1"/>
</dbReference>
<dbReference type="Pfam" id="PF04749">
    <property type="entry name" value="PLAC8"/>
    <property type="match status" value="1"/>
</dbReference>
<name>A0A9P1EAR2_CUSEU</name>
<dbReference type="AlphaFoldDB" id="A0A9P1EAR2"/>
<organism evidence="1 2">
    <name type="scientific">Cuscuta europaea</name>
    <name type="common">European dodder</name>
    <dbReference type="NCBI Taxonomy" id="41803"/>
    <lineage>
        <taxon>Eukaryota</taxon>
        <taxon>Viridiplantae</taxon>
        <taxon>Streptophyta</taxon>
        <taxon>Embryophyta</taxon>
        <taxon>Tracheophyta</taxon>
        <taxon>Spermatophyta</taxon>
        <taxon>Magnoliopsida</taxon>
        <taxon>eudicotyledons</taxon>
        <taxon>Gunneridae</taxon>
        <taxon>Pentapetalae</taxon>
        <taxon>asterids</taxon>
        <taxon>lamiids</taxon>
        <taxon>Solanales</taxon>
        <taxon>Convolvulaceae</taxon>
        <taxon>Cuscuteae</taxon>
        <taxon>Cuscuta</taxon>
        <taxon>Cuscuta subgen. Cuscuta</taxon>
    </lineage>
</organism>
<evidence type="ECO:0008006" key="3">
    <source>
        <dbReference type="Google" id="ProtNLM"/>
    </source>
</evidence>
<evidence type="ECO:0000313" key="2">
    <source>
        <dbReference type="Proteomes" id="UP001152484"/>
    </source>
</evidence>
<dbReference type="PANTHER" id="PTHR15907">
    <property type="entry name" value="DUF614 FAMILY PROTEIN-RELATED"/>
    <property type="match status" value="1"/>
</dbReference>